<proteinExistence type="predicted"/>
<feature type="non-terminal residue" evidence="2">
    <location>
        <position position="1"/>
    </location>
</feature>
<accession>A0A9W8E8I8</accession>
<name>A0A9W8E8I8_9FUNG</name>
<dbReference type="EMBL" id="JANBQB010002376">
    <property type="protein sequence ID" value="KAJ1967321.1"/>
    <property type="molecule type" value="Genomic_DNA"/>
</dbReference>
<dbReference type="Proteomes" id="UP001151582">
    <property type="component" value="Unassembled WGS sequence"/>
</dbReference>
<evidence type="ECO:0000313" key="3">
    <source>
        <dbReference type="Proteomes" id="UP001151582"/>
    </source>
</evidence>
<feature type="region of interest" description="Disordered" evidence="1">
    <location>
        <begin position="48"/>
        <end position="146"/>
    </location>
</feature>
<feature type="compositionally biased region" description="Low complexity" evidence="1">
    <location>
        <begin position="78"/>
        <end position="99"/>
    </location>
</feature>
<keyword evidence="3" id="KW-1185">Reference proteome</keyword>
<evidence type="ECO:0000256" key="1">
    <source>
        <dbReference type="SAM" id="MobiDB-lite"/>
    </source>
</evidence>
<evidence type="ECO:0000313" key="2">
    <source>
        <dbReference type="EMBL" id="KAJ1967321.1"/>
    </source>
</evidence>
<protein>
    <submittedName>
        <fullName evidence="2">Uncharacterized protein</fullName>
    </submittedName>
</protein>
<reference evidence="2" key="1">
    <citation type="submission" date="2022-07" db="EMBL/GenBank/DDBJ databases">
        <title>Phylogenomic reconstructions and comparative analyses of Kickxellomycotina fungi.</title>
        <authorList>
            <person name="Reynolds N.K."/>
            <person name="Stajich J.E."/>
            <person name="Barry K."/>
            <person name="Grigoriev I.V."/>
            <person name="Crous P."/>
            <person name="Smith M.E."/>
        </authorList>
    </citation>
    <scope>NUCLEOTIDE SEQUENCE</scope>
    <source>
        <strain evidence="2">RSA 567</strain>
    </source>
</reference>
<comment type="caution">
    <text evidence="2">The sequence shown here is derived from an EMBL/GenBank/DDBJ whole genome shotgun (WGS) entry which is preliminary data.</text>
</comment>
<feature type="compositionally biased region" description="Low complexity" evidence="1">
    <location>
        <begin position="108"/>
        <end position="118"/>
    </location>
</feature>
<dbReference type="AlphaFoldDB" id="A0A9W8E8I8"/>
<feature type="compositionally biased region" description="Polar residues" evidence="1">
    <location>
        <begin position="123"/>
        <end position="137"/>
    </location>
</feature>
<sequence length="146" mass="14900">LAGEASYHNPILHTPVFGSIESTLTAMSDLPVAATPCTTMTATLTNQRYSSLPHIHGNGGQTENAPPPPRRKVNPFQPGAGPPTTASNTTTTTALAPLGHDQRLGETADSQSSAADASVPSGPLSTLALSSPENLPSVNGECHPPT</sequence>
<gene>
    <name evidence="2" type="ORF">H4R34_006398</name>
</gene>
<organism evidence="2 3">
    <name type="scientific">Dimargaris verticillata</name>
    <dbReference type="NCBI Taxonomy" id="2761393"/>
    <lineage>
        <taxon>Eukaryota</taxon>
        <taxon>Fungi</taxon>
        <taxon>Fungi incertae sedis</taxon>
        <taxon>Zoopagomycota</taxon>
        <taxon>Kickxellomycotina</taxon>
        <taxon>Dimargaritomycetes</taxon>
        <taxon>Dimargaritales</taxon>
        <taxon>Dimargaritaceae</taxon>
        <taxon>Dimargaris</taxon>
    </lineage>
</organism>